<proteinExistence type="predicted"/>
<evidence type="ECO:0000256" key="4">
    <source>
        <dbReference type="ARBA" id="ARBA00023235"/>
    </source>
</evidence>
<gene>
    <name evidence="8" type="ORF">OLUC0939_LOCUS1662</name>
    <name evidence="9" type="ORF">OLUC0939_LOCUS1663</name>
</gene>
<dbReference type="PROSITE" id="PS50059">
    <property type="entry name" value="FKBP_PPIASE"/>
    <property type="match status" value="1"/>
</dbReference>
<keyword evidence="3 5" id="KW-0697">Rotamase</keyword>
<feature type="domain" description="PPIase FKBP-type" evidence="7">
    <location>
        <begin position="128"/>
        <end position="229"/>
    </location>
</feature>
<evidence type="ECO:0000313" key="8">
    <source>
        <dbReference type="EMBL" id="CAD8220942.1"/>
    </source>
</evidence>
<dbReference type="GO" id="GO:0003755">
    <property type="term" value="F:peptidyl-prolyl cis-trans isomerase activity"/>
    <property type="evidence" value="ECO:0007669"/>
    <property type="project" value="UniProtKB-KW"/>
</dbReference>
<dbReference type="EMBL" id="HBDX01001942">
    <property type="protein sequence ID" value="CAD8220942.1"/>
    <property type="molecule type" value="Transcribed_RNA"/>
</dbReference>
<dbReference type="InterPro" id="IPR001179">
    <property type="entry name" value="PPIase_FKBP_dom"/>
</dbReference>
<dbReference type="EC" id="5.2.1.8" evidence="2 5"/>
<protein>
    <recommendedName>
        <fullName evidence="2 5">peptidylprolyl isomerase</fullName>
        <ecNumber evidence="2 5">5.2.1.8</ecNumber>
    </recommendedName>
</protein>
<keyword evidence="4 5" id="KW-0413">Isomerase</keyword>
<accession>A0A6U0ASJ1</accession>
<dbReference type="PANTHER" id="PTHR43811:SF17">
    <property type="entry name" value="PEPTIDYL-PROLYL CIS-TRANS ISOMERASE FKBP16-3, CHLOROPLASTIC"/>
    <property type="match status" value="1"/>
</dbReference>
<dbReference type="AlphaFoldDB" id="A0A6U0ASJ1"/>
<dbReference type="Pfam" id="PF00254">
    <property type="entry name" value="FKBP_C"/>
    <property type="match status" value="1"/>
</dbReference>
<organism evidence="9">
    <name type="scientific">Ostreococcus sp. 'lucimarinus'</name>
    <dbReference type="NCBI Taxonomy" id="242159"/>
    <lineage>
        <taxon>Eukaryota</taxon>
        <taxon>Viridiplantae</taxon>
        <taxon>Chlorophyta</taxon>
        <taxon>Mamiellophyceae</taxon>
        <taxon>Mamiellales</taxon>
        <taxon>Bathycoccaceae</taxon>
        <taxon>Ostreococcus</taxon>
    </lineage>
</organism>
<evidence type="ECO:0000256" key="3">
    <source>
        <dbReference type="ARBA" id="ARBA00023110"/>
    </source>
</evidence>
<dbReference type="InterPro" id="IPR046357">
    <property type="entry name" value="PPIase_dom_sf"/>
</dbReference>
<name>A0A6U0ASJ1_9CHLO</name>
<reference evidence="9" key="1">
    <citation type="submission" date="2021-01" db="EMBL/GenBank/DDBJ databases">
        <authorList>
            <person name="Corre E."/>
            <person name="Pelletier E."/>
            <person name="Niang G."/>
            <person name="Scheremetjew M."/>
            <person name="Finn R."/>
            <person name="Kale V."/>
            <person name="Holt S."/>
            <person name="Cochrane G."/>
            <person name="Meng A."/>
            <person name="Brown T."/>
            <person name="Cohen L."/>
        </authorList>
    </citation>
    <scope>NUCLEOTIDE SEQUENCE</scope>
    <source>
        <strain evidence="9">Clade-A-BCC118000</strain>
    </source>
</reference>
<dbReference type="PANTHER" id="PTHR43811">
    <property type="entry name" value="FKBP-TYPE PEPTIDYL-PROLYL CIS-TRANS ISOMERASE FKPA"/>
    <property type="match status" value="1"/>
</dbReference>
<evidence type="ECO:0000256" key="2">
    <source>
        <dbReference type="ARBA" id="ARBA00013194"/>
    </source>
</evidence>
<dbReference type="EMBL" id="HBDX01001943">
    <property type="protein sequence ID" value="CAD8220943.1"/>
    <property type="molecule type" value="Transcribed_RNA"/>
</dbReference>
<feature type="region of interest" description="Disordered" evidence="6">
    <location>
        <begin position="15"/>
        <end position="42"/>
    </location>
</feature>
<dbReference type="Gene3D" id="3.10.50.40">
    <property type="match status" value="1"/>
</dbReference>
<evidence type="ECO:0000256" key="5">
    <source>
        <dbReference type="PROSITE-ProRule" id="PRU00277"/>
    </source>
</evidence>
<comment type="catalytic activity">
    <reaction evidence="1 5">
        <text>[protein]-peptidylproline (omega=180) = [protein]-peptidylproline (omega=0)</text>
        <dbReference type="Rhea" id="RHEA:16237"/>
        <dbReference type="Rhea" id="RHEA-COMP:10747"/>
        <dbReference type="Rhea" id="RHEA-COMP:10748"/>
        <dbReference type="ChEBI" id="CHEBI:83833"/>
        <dbReference type="ChEBI" id="CHEBI:83834"/>
        <dbReference type="EC" id="5.2.1.8"/>
    </reaction>
</comment>
<evidence type="ECO:0000313" key="9">
    <source>
        <dbReference type="EMBL" id="CAD8220943.1"/>
    </source>
</evidence>
<sequence length="232" mass="24450">MRGVAVAPTRCATRARGDATRGMATRAGRATRRGRAMARTGDDEAANAKASASAGKKCAAIVAGCAMALAMASARVAVADSLPDEVDVKVLCDAACEKRLESQEFKTTKSGLRYKEIKEGDGMEPPVGFQVVVDYIAMDEKGRIFDNSLAKGKPNDIRVVDCVGSGDFDSCTVIPGMDEGLLTMKSGGVRRLYIPGELSFPKGLASAPGRPKVPPFSPVVFDVNLLYIPGFD</sequence>
<dbReference type="SUPFAM" id="SSF54534">
    <property type="entry name" value="FKBP-like"/>
    <property type="match status" value="1"/>
</dbReference>
<evidence type="ECO:0000259" key="7">
    <source>
        <dbReference type="PROSITE" id="PS50059"/>
    </source>
</evidence>
<evidence type="ECO:0000256" key="6">
    <source>
        <dbReference type="SAM" id="MobiDB-lite"/>
    </source>
</evidence>
<evidence type="ECO:0000256" key="1">
    <source>
        <dbReference type="ARBA" id="ARBA00000971"/>
    </source>
</evidence>